<organism evidence="2">
    <name type="scientific">Flexilinea flocculi</name>
    <dbReference type="NCBI Taxonomy" id="1678840"/>
    <lineage>
        <taxon>Bacteria</taxon>
        <taxon>Bacillati</taxon>
        <taxon>Chloroflexota</taxon>
        <taxon>Anaerolineae</taxon>
        <taxon>Anaerolineales</taxon>
        <taxon>Anaerolineaceae</taxon>
        <taxon>Flexilinea</taxon>
    </lineage>
</organism>
<feature type="transmembrane region" description="Helical" evidence="1">
    <location>
        <begin position="263"/>
        <end position="282"/>
    </location>
</feature>
<feature type="transmembrane region" description="Helical" evidence="1">
    <location>
        <begin position="124"/>
        <end position="142"/>
    </location>
</feature>
<feature type="transmembrane region" description="Helical" evidence="1">
    <location>
        <begin position="87"/>
        <end position="112"/>
    </location>
</feature>
<name>A0A0S7BST4_9CHLR</name>
<feature type="transmembrane region" description="Helical" evidence="1">
    <location>
        <begin position="343"/>
        <end position="365"/>
    </location>
</feature>
<dbReference type="RefSeq" id="WP_062283071.1">
    <property type="nucleotide sequence ID" value="NZ_DF968181.1"/>
</dbReference>
<reference evidence="2" key="1">
    <citation type="journal article" date="2015" name="Genome Announc.">
        <title>Draft Genome Sequence of Anaerolineae Strain TC1, a Novel Isolate from a Methanogenic Wastewater Treatment System.</title>
        <authorList>
            <person name="Matsuura N."/>
            <person name="Tourlousse D.M."/>
            <person name="Sun L."/>
            <person name="Toyonaga M."/>
            <person name="Kuroda K."/>
            <person name="Ohashi A."/>
            <person name="Cruz R."/>
            <person name="Yamaguchi T."/>
            <person name="Sekiguchi Y."/>
        </authorList>
    </citation>
    <scope>NUCLEOTIDE SEQUENCE [LARGE SCALE GENOMIC DNA]</scope>
    <source>
        <strain evidence="2">TC1</strain>
    </source>
</reference>
<feature type="transmembrane region" description="Helical" evidence="1">
    <location>
        <begin position="404"/>
        <end position="423"/>
    </location>
</feature>
<dbReference type="STRING" id="1678840.ATC1_131567"/>
<keyword evidence="3" id="KW-1185">Reference proteome</keyword>
<keyword evidence="1" id="KW-1133">Transmembrane helix</keyword>
<gene>
    <name evidence="2" type="ORF">ATC1_131567</name>
</gene>
<dbReference type="OrthoDB" id="9771875at2"/>
<dbReference type="EMBL" id="DF968181">
    <property type="protein sequence ID" value="GAP41575.1"/>
    <property type="molecule type" value="Genomic_DNA"/>
</dbReference>
<keyword evidence="1" id="KW-0812">Transmembrane</keyword>
<feature type="transmembrane region" description="Helical" evidence="1">
    <location>
        <begin position="303"/>
        <end position="323"/>
    </location>
</feature>
<evidence type="ECO:0008006" key="4">
    <source>
        <dbReference type="Google" id="ProtNLM"/>
    </source>
</evidence>
<dbReference type="Proteomes" id="UP000053370">
    <property type="component" value="Unassembled WGS sequence"/>
</dbReference>
<proteinExistence type="predicted"/>
<evidence type="ECO:0000313" key="3">
    <source>
        <dbReference type="Proteomes" id="UP000053370"/>
    </source>
</evidence>
<feature type="transmembrane region" description="Helical" evidence="1">
    <location>
        <begin position="186"/>
        <end position="207"/>
    </location>
</feature>
<accession>A0A0S7BST4</accession>
<feature type="transmembrane region" description="Helical" evidence="1">
    <location>
        <begin position="12"/>
        <end position="32"/>
    </location>
</feature>
<evidence type="ECO:0000313" key="2">
    <source>
        <dbReference type="EMBL" id="GAP41575.1"/>
    </source>
</evidence>
<evidence type="ECO:0000256" key="1">
    <source>
        <dbReference type="SAM" id="Phobius"/>
    </source>
</evidence>
<keyword evidence="1" id="KW-0472">Membrane</keyword>
<feature type="transmembrane region" description="Helical" evidence="1">
    <location>
        <begin position="231"/>
        <end position="251"/>
    </location>
</feature>
<sequence>MLTEKAKLNKALDIFWPLAISWLFMSLDTPIISAVIGRMNNPEICLAAHGGIVVPIALVIEAPIIAMLSASIALCKDWLNYRKMYRFMMTTCAGLTVIHVLISLTPLFSLVVRDLMGTPAELLPYARIGLIIVIPWTWSIGFRRFYQGILIRCGYSKQVTIGSMVRVLSLMIVLVLGYVFKDYVSGALVGAAALSAGVIAEAIYAGVKGIPVAKHFLDHDSKVSIISNTELASFYIPLVITQIINFGWVFIGSAAMNRMITPIASLAVWPIMSGLLNILRSFGNACNEVTMTILLQPGYYRSVRKFTFLVAFGSLLVYALLILTPLKDFWFQTFSALNDELSVLARNALLLIFLIPFTNAFLNFYQAILMLNKKTKGILEGLLAFFGMILAFIGVGIVSQKWPGVYVITAGMNFAILVQTIWLRIKSKRFISQYQSEIV</sequence>
<feature type="transmembrane region" description="Helical" evidence="1">
    <location>
        <begin position="377"/>
        <end position="398"/>
    </location>
</feature>
<feature type="transmembrane region" description="Helical" evidence="1">
    <location>
        <begin position="52"/>
        <end position="75"/>
    </location>
</feature>
<feature type="transmembrane region" description="Helical" evidence="1">
    <location>
        <begin position="163"/>
        <end position="180"/>
    </location>
</feature>
<protein>
    <recommendedName>
        <fullName evidence="4">Na+-driven multidrug efflux pump</fullName>
    </recommendedName>
</protein>
<dbReference type="AlphaFoldDB" id="A0A0S7BST4"/>